<dbReference type="Pfam" id="PF04290">
    <property type="entry name" value="DctQ"/>
    <property type="match status" value="1"/>
</dbReference>
<keyword evidence="5 7" id="KW-1133">Transmembrane helix</keyword>
<organism evidence="9 10">
    <name type="scientific">Marinobacterium maritimum</name>
    <dbReference type="NCBI Taxonomy" id="500162"/>
    <lineage>
        <taxon>Bacteria</taxon>
        <taxon>Pseudomonadati</taxon>
        <taxon>Pseudomonadota</taxon>
        <taxon>Gammaproteobacteria</taxon>
        <taxon>Oceanospirillales</taxon>
        <taxon>Oceanospirillaceae</taxon>
        <taxon>Marinobacterium</taxon>
    </lineage>
</organism>
<feature type="transmembrane region" description="Helical" evidence="7">
    <location>
        <begin position="69"/>
        <end position="93"/>
    </location>
</feature>
<feature type="transmembrane region" description="Helical" evidence="7">
    <location>
        <begin position="113"/>
        <end position="136"/>
    </location>
</feature>
<reference evidence="10" key="1">
    <citation type="journal article" date="2019" name="Int. J. Syst. Evol. Microbiol.">
        <title>The Global Catalogue of Microorganisms (GCM) 10K type strain sequencing project: providing services to taxonomists for standard genome sequencing and annotation.</title>
        <authorList>
            <consortium name="The Broad Institute Genomics Platform"/>
            <consortium name="The Broad Institute Genome Sequencing Center for Infectious Disease"/>
            <person name="Wu L."/>
            <person name="Ma J."/>
        </authorList>
    </citation>
    <scope>NUCLEOTIDE SEQUENCE [LARGE SCALE GENOMIC DNA]</scope>
    <source>
        <strain evidence="10">JCM 15134</strain>
    </source>
</reference>
<evidence type="ECO:0000313" key="10">
    <source>
        <dbReference type="Proteomes" id="UP001499915"/>
    </source>
</evidence>
<keyword evidence="2 7" id="KW-0813">Transport</keyword>
<evidence type="ECO:0000256" key="4">
    <source>
        <dbReference type="ARBA" id="ARBA00022692"/>
    </source>
</evidence>
<comment type="function">
    <text evidence="7">Part of the tripartite ATP-independent periplasmic (TRAP) transport system.</text>
</comment>
<keyword evidence="4 7" id="KW-0812">Transmembrane</keyword>
<evidence type="ECO:0000256" key="1">
    <source>
        <dbReference type="ARBA" id="ARBA00004651"/>
    </source>
</evidence>
<comment type="subunit">
    <text evidence="7">The complex comprises the extracytoplasmic solute receptor protein and the two transmembrane proteins.</text>
</comment>
<evidence type="ECO:0000256" key="5">
    <source>
        <dbReference type="ARBA" id="ARBA00022989"/>
    </source>
</evidence>
<proteinExistence type="inferred from homology"/>
<protein>
    <recommendedName>
        <fullName evidence="7">TRAP transporter small permease protein</fullName>
    </recommendedName>
</protein>
<comment type="subcellular location">
    <subcellularLocation>
        <location evidence="7">Cell inner membrane</location>
        <topology evidence="7">Multi-pass membrane protein</topology>
    </subcellularLocation>
    <subcellularLocation>
        <location evidence="1">Cell membrane</location>
        <topology evidence="1">Multi-pass membrane protein</topology>
    </subcellularLocation>
</comment>
<name>A0ABP3T7J0_9GAMM</name>
<dbReference type="EMBL" id="BAAAET010000002">
    <property type="protein sequence ID" value="GAA0688446.1"/>
    <property type="molecule type" value="Genomic_DNA"/>
</dbReference>
<keyword evidence="7" id="KW-0997">Cell inner membrane</keyword>
<evidence type="ECO:0000256" key="7">
    <source>
        <dbReference type="RuleBase" id="RU369079"/>
    </source>
</evidence>
<accession>A0ABP3T7J0</accession>
<gene>
    <name evidence="9" type="ORF">GCM10009104_13290</name>
</gene>
<evidence type="ECO:0000256" key="2">
    <source>
        <dbReference type="ARBA" id="ARBA00022448"/>
    </source>
</evidence>
<comment type="caution">
    <text evidence="7">Lacks conserved residue(s) required for the propagation of feature annotation.</text>
</comment>
<feature type="domain" description="Tripartite ATP-independent periplasmic transporters DctQ component" evidence="8">
    <location>
        <begin position="9"/>
        <end position="133"/>
    </location>
</feature>
<sequence>MLCVMGIGIVITLSILMRTFAVSGIPDEVVIIGDLMVGALTLPLAFVAASRGFICVELFTQALGLRWQLFLNVFTALIGIVAVVPITYAGYLAMVDAFESGSYFFGLLNWPKWPGYTVFFTGYCLFFIRLIDLAIYDSLALLGIIKNPCITLNEGGEV</sequence>
<evidence type="ECO:0000256" key="6">
    <source>
        <dbReference type="ARBA" id="ARBA00023136"/>
    </source>
</evidence>
<keyword evidence="6 7" id="KW-0472">Membrane</keyword>
<evidence type="ECO:0000313" key="9">
    <source>
        <dbReference type="EMBL" id="GAA0688446.1"/>
    </source>
</evidence>
<comment type="similarity">
    <text evidence="7">Belongs to the TRAP transporter small permease family.</text>
</comment>
<keyword evidence="10" id="KW-1185">Reference proteome</keyword>
<evidence type="ECO:0000259" key="8">
    <source>
        <dbReference type="Pfam" id="PF04290"/>
    </source>
</evidence>
<dbReference type="InterPro" id="IPR055348">
    <property type="entry name" value="DctQ"/>
</dbReference>
<comment type="caution">
    <text evidence="9">The sequence shown here is derived from an EMBL/GenBank/DDBJ whole genome shotgun (WGS) entry which is preliminary data.</text>
</comment>
<keyword evidence="3" id="KW-1003">Cell membrane</keyword>
<feature type="transmembrane region" description="Helical" evidence="7">
    <location>
        <begin position="31"/>
        <end position="49"/>
    </location>
</feature>
<dbReference type="Proteomes" id="UP001499915">
    <property type="component" value="Unassembled WGS sequence"/>
</dbReference>
<evidence type="ECO:0000256" key="3">
    <source>
        <dbReference type="ARBA" id="ARBA00022475"/>
    </source>
</evidence>